<comment type="caution">
    <text evidence="2">The sequence shown here is derived from an EMBL/GenBank/DDBJ whole genome shotgun (WGS) entry which is preliminary data.</text>
</comment>
<evidence type="ECO:0000313" key="3">
    <source>
        <dbReference type="Proteomes" id="UP000293865"/>
    </source>
</evidence>
<dbReference type="Pfam" id="PF08031">
    <property type="entry name" value="BBE"/>
    <property type="match status" value="1"/>
</dbReference>
<accession>A0A4Q2L217</accession>
<dbReference type="AlphaFoldDB" id="A0A4Q2L217"/>
<evidence type="ECO:0000259" key="1">
    <source>
        <dbReference type="Pfam" id="PF08031"/>
    </source>
</evidence>
<dbReference type="GO" id="GO:0016491">
    <property type="term" value="F:oxidoreductase activity"/>
    <property type="evidence" value="ECO:0007669"/>
    <property type="project" value="InterPro"/>
</dbReference>
<dbReference type="Proteomes" id="UP000293865">
    <property type="component" value="Unassembled WGS sequence"/>
</dbReference>
<proteinExistence type="predicted"/>
<sequence>MDGVDPLPDVTHVLHPGFQSAHRRVELVRASPPKLDAIVRAVDGESSAVARPFPSRREDVIVVIGGDLLRSRRIQVQVHGPTVERAATLEKLPRRLLIGVRETVKLSIRIPRLRRVKAQLDPGNVFRQNHHITPAG</sequence>
<keyword evidence="3" id="KW-1185">Reference proteome</keyword>
<feature type="domain" description="Berberine/berberine-like" evidence="1">
    <location>
        <begin position="111"/>
        <end position="132"/>
    </location>
</feature>
<dbReference type="GO" id="GO:0050660">
    <property type="term" value="F:flavin adenine dinucleotide binding"/>
    <property type="evidence" value="ECO:0007669"/>
    <property type="project" value="InterPro"/>
</dbReference>
<dbReference type="OrthoDB" id="545125at2"/>
<dbReference type="InterPro" id="IPR012951">
    <property type="entry name" value="BBE"/>
</dbReference>
<gene>
    <name evidence="2" type="ORF">ESP51_10260</name>
</gene>
<name>A0A4Q2L217_9MICO</name>
<protein>
    <recommendedName>
        <fullName evidence="1">Berberine/berberine-like domain-containing protein</fullName>
    </recommendedName>
</protein>
<reference evidence="2 3" key="1">
    <citation type="submission" date="2019-01" db="EMBL/GenBank/DDBJ databases">
        <title>Agromyces.</title>
        <authorList>
            <person name="Li J."/>
        </authorList>
    </citation>
    <scope>NUCLEOTIDE SEQUENCE [LARGE SCALE GENOMIC DNA]</scope>
    <source>
        <strain evidence="2 3">DSM 15934</strain>
    </source>
</reference>
<organism evidence="2 3">
    <name type="scientific">Agromyces albus</name>
    <dbReference type="NCBI Taxonomy" id="205332"/>
    <lineage>
        <taxon>Bacteria</taxon>
        <taxon>Bacillati</taxon>
        <taxon>Actinomycetota</taxon>
        <taxon>Actinomycetes</taxon>
        <taxon>Micrococcales</taxon>
        <taxon>Microbacteriaceae</taxon>
        <taxon>Agromyces</taxon>
    </lineage>
</organism>
<dbReference type="EMBL" id="SDPN01000016">
    <property type="protein sequence ID" value="RXZ70312.1"/>
    <property type="molecule type" value="Genomic_DNA"/>
</dbReference>
<evidence type="ECO:0000313" key="2">
    <source>
        <dbReference type="EMBL" id="RXZ70312.1"/>
    </source>
</evidence>